<dbReference type="AlphaFoldDB" id="A0A951QCQ7"/>
<dbReference type="EMBL" id="JAHHHD010000012">
    <property type="protein sequence ID" value="MBW4659461.1"/>
    <property type="molecule type" value="Genomic_DNA"/>
</dbReference>
<evidence type="ECO:0000256" key="2">
    <source>
        <dbReference type="SAM" id="MobiDB-lite"/>
    </source>
</evidence>
<evidence type="ECO:0000313" key="4">
    <source>
        <dbReference type="EMBL" id="MBW4659461.1"/>
    </source>
</evidence>
<dbReference type="Pfam" id="PF12600">
    <property type="entry name" value="DUF3769"/>
    <property type="match status" value="1"/>
</dbReference>
<dbReference type="InterPro" id="IPR005653">
    <property type="entry name" value="OstA-like_N"/>
</dbReference>
<reference evidence="4" key="1">
    <citation type="submission" date="2021-05" db="EMBL/GenBank/DDBJ databases">
        <authorList>
            <person name="Pietrasiak N."/>
            <person name="Ward R."/>
            <person name="Stajich J.E."/>
            <person name="Kurbessoian T."/>
        </authorList>
    </citation>
    <scope>NUCLEOTIDE SEQUENCE</scope>
    <source>
        <strain evidence="4">UHER 2000/2452</strain>
    </source>
</reference>
<protein>
    <submittedName>
        <fullName evidence="4">DUF3769 domain-containing protein</fullName>
    </submittedName>
</protein>
<dbReference type="GO" id="GO:1990351">
    <property type="term" value="C:transporter complex"/>
    <property type="evidence" value="ECO:0007669"/>
    <property type="project" value="TreeGrafter"/>
</dbReference>
<evidence type="ECO:0000313" key="5">
    <source>
        <dbReference type="Proteomes" id="UP000757435"/>
    </source>
</evidence>
<feature type="region of interest" description="Disordered" evidence="2">
    <location>
        <begin position="137"/>
        <end position="245"/>
    </location>
</feature>
<proteinExistence type="predicted"/>
<dbReference type="InterPro" id="IPR022244">
    <property type="entry name" value="DUF3769"/>
</dbReference>
<evidence type="ECO:0000259" key="3">
    <source>
        <dbReference type="Pfam" id="PF03968"/>
    </source>
</evidence>
<reference evidence="4" key="2">
    <citation type="journal article" date="2022" name="Microbiol. Resour. Announc.">
        <title>Metagenome Sequencing to Explore Phylogenomics of Terrestrial Cyanobacteria.</title>
        <authorList>
            <person name="Ward R.D."/>
            <person name="Stajich J.E."/>
            <person name="Johansen J.R."/>
            <person name="Huntemann M."/>
            <person name="Clum A."/>
            <person name="Foster B."/>
            <person name="Foster B."/>
            <person name="Roux S."/>
            <person name="Palaniappan K."/>
            <person name="Varghese N."/>
            <person name="Mukherjee S."/>
            <person name="Reddy T.B.K."/>
            <person name="Daum C."/>
            <person name="Copeland A."/>
            <person name="Chen I.A."/>
            <person name="Ivanova N.N."/>
            <person name="Kyrpides N.C."/>
            <person name="Shapiro N."/>
            <person name="Eloe-Fadrosh E.A."/>
            <person name="Pietrasiak N."/>
        </authorList>
    </citation>
    <scope>NUCLEOTIDE SEQUENCE</scope>
    <source>
        <strain evidence="4">UHER 2000/2452</strain>
    </source>
</reference>
<organism evidence="4 5">
    <name type="scientific">Drouetiella hepatica Uher 2000/2452</name>
    <dbReference type="NCBI Taxonomy" id="904376"/>
    <lineage>
        <taxon>Bacteria</taxon>
        <taxon>Bacillati</taxon>
        <taxon>Cyanobacteriota</taxon>
        <taxon>Cyanophyceae</taxon>
        <taxon>Oculatellales</taxon>
        <taxon>Oculatellaceae</taxon>
        <taxon>Drouetiella</taxon>
    </lineage>
</organism>
<keyword evidence="1" id="KW-0998">Cell outer membrane</keyword>
<evidence type="ECO:0000256" key="1">
    <source>
        <dbReference type="ARBA" id="ARBA00023237"/>
    </source>
</evidence>
<feature type="compositionally biased region" description="Polar residues" evidence="2">
    <location>
        <begin position="155"/>
        <end position="165"/>
    </location>
</feature>
<accession>A0A951QCQ7</accession>
<dbReference type="InterPro" id="IPR050218">
    <property type="entry name" value="LptD"/>
</dbReference>
<feature type="compositionally biased region" description="Pro residues" evidence="2">
    <location>
        <begin position="168"/>
        <end position="177"/>
    </location>
</feature>
<sequence length="857" mass="91662">MPYSVPPPLPPVVNLLSSEKVSSPVHASPHPAAKAEPEFSRSVGGSELSDRSSPALPVESSQAAALGQPLQISLANAPESLPEQEGKAKLSEGQGFMLAQRQSSVKLPEISALARNAIAGSDAASRRSINLVQAFRSAPLPEVRSRGGAAIAQAGTLQDEQSIDQSLPFPPPDPLPTPTQTTPIPTQPAPQPPVPNTPAPSAPTDGQILTIPTQPQAPPQTPPQDPPQPPAGVPEAAPDGQPPAAPVTEVIELNADRQEYEQQQQVFTAEGNAVMRFRQAVLSADRIQVNLPNRIAVAEGNVTLTRGQQVLKGQRFEYNFVQGDGTVFAASGELNVPAATTDFSTAPPLPGAIVPGQSVGNQVSAGQPLQVTGSAGGITFGASGGGQPNSSGLAGQINRLRYEAERVDFTPEGGVATNVRLTNDPFSPPELEIRTPQLTFSRLTQTTSLLRARNPRVVFDRGLSLPLFRNSVVFGRQRSSSGLVQFGFDQDERGGFFIERPFEVIATPTVQFTLTPQILLQRAYDNGDFLGGSAFGLRSIFTANLSPTTLFAGEASLTSLDLGEVDSNLRANVGVEQQIWNHRLSVGYTFRDRLFNGSLGFRNVQSNLGIVLSSPQVRLGNTQINLTYQAGVQFLNSEVDADNPLLPPLPRANNRINLTRYQVTANLNRTFYLWIGTALPPTADAGLRFTPNPVVPYLAIDTSLRGTASLYSNGDTQNSLTGTIGLSGQFGNFSRRAFDYTAFRIAYSQTVLDGKSPFLFDRIEDEQVLTLGFTQQIVGPIRFGVQTSLSLDQGRTIDTIYTLEYSRRTYALALSFSPIRNAAGITLRISDFNWFGDPGRFSGIGAPPVSNGVQPSN</sequence>
<dbReference type="Pfam" id="PF03968">
    <property type="entry name" value="LptD_N"/>
    <property type="match status" value="1"/>
</dbReference>
<keyword evidence="1" id="KW-0472">Membrane</keyword>
<feature type="compositionally biased region" description="Pro residues" evidence="2">
    <location>
        <begin position="185"/>
        <end position="201"/>
    </location>
</feature>
<dbReference type="PANTHER" id="PTHR30189">
    <property type="entry name" value="LPS-ASSEMBLY PROTEIN"/>
    <property type="match status" value="1"/>
</dbReference>
<gene>
    <name evidence="4" type="ORF">KME15_12365</name>
</gene>
<dbReference type="Gene3D" id="2.60.450.10">
    <property type="entry name" value="Lipopolysaccharide (LPS) transport protein A like domain"/>
    <property type="match status" value="1"/>
</dbReference>
<name>A0A951QCQ7_9CYAN</name>
<dbReference type="PANTHER" id="PTHR30189:SF1">
    <property type="entry name" value="LPS-ASSEMBLY PROTEIN LPTD"/>
    <property type="match status" value="1"/>
</dbReference>
<feature type="domain" description="Organic solvent tolerance-like N-terminal" evidence="3">
    <location>
        <begin position="257"/>
        <end position="321"/>
    </location>
</feature>
<dbReference type="Proteomes" id="UP000757435">
    <property type="component" value="Unassembled WGS sequence"/>
</dbReference>
<feature type="region of interest" description="Disordered" evidence="2">
    <location>
        <begin position="20"/>
        <end position="62"/>
    </location>
</feature>
<feature type="compositionally biased region" description="Pro residues" evidence="2">
    <location>
        <begin position="215"/>
        <end position="232"/>
    </location>
</feature>
<dbReference type="GO" id="GO:0009279">
    <property type="term" value="C:cell outer membrane"/>
    <property type="evidence" value="ECO:0007669"/>
    <property type="project" value="TreeGrafter"/>
</dbReference>
<comment type="caution">
    <text evidence="4">The sequence shown here is derived from an EMBL/GenBank/DDBJ whole genome shotgun (WGS) entry which is preliminary data.</text>
</comment>